<dbReference type="Pfam" id="PF00482">
    <property type="entry name" value="T2SSF"/>
    <property type="match status" value="1"/>
</dbReference>
<reference evidence="8 9" key="1">
    <citation type="journal article" date="2014" name="Int. J. Syst. Evol. Microbiol.">
        <title>Complete genome sequence of Corynebacterium casei LMG S-19264T (=DSM 44701T), isolated from a smear-ripened cheese.</title>
        <authorList>
            <consortium name="US DOE Joint Genome Institute (JGI-PGF)"/>
            <person name="Walter F."/>
            <person name="Albersmeier A."/>
            <person name="Kalinowski J."/>
            <person name="Ruckert C."/>
        </authorList>
    </citation>
    <scope>NUCLEOTIDE SEQUENCE [LARGE SCALE GENOMIC DNA]</scope>
    <source>
        <strain evidence="8 9">CGMCC 1.7029</strain>
    </source>
</reference>
<keyword evidence="5 6" id="KW-0472">Membrane</keyword>
<dbReference type="Gene3D" id="1.20.81.30">
    <property type="entry name" value="Type II secretion system (T2SS), domain F"/>
    <property type="match status" value="1"/>
</dbReference>
<evidence type="ECO:0000256" key="1">
    <source>
        <dbReference type="ARBA" id="ARBA00004651"/>
    </source>
</evidence>
<organism evidence="8 9">
    <name type="scientific">Gemmobacter aquaticus</name>
    <dbReference type="NCBI Taxonomy" id="490185"/>
    <lineage>
        <taxon>Bacteria</taxon>
        <taxon>Pseudomonadati</taxon>
        <taxon>Pseudomonadota</taxon>
        <taxon>Alphaproteobacteria</taxon>
        <taxon>Rhodobacterales</taxon>
        <taxon>Paracoccaceae</taxon>
        <taxon>Gemmobacter</taxon>
    </lineage>
</organism>
<dbReference type="InterPro" id="IPR042094">
    <property type="entry name" value="T2SS_GspF_sf"/>
</dbReference>
<evidence type="ECO:0000259" key="7">
    <source>
        <dbReference type="Pfam" id="PF00482"/>
    </source>
</evidence>
<dbReference type="GO" id="GO:0005886">
    <property type="term" value="C:plasma membrane"/>
    <property type="evidence" value="ECO:0007669"/>
    <property type="project" value="UniProtKB-SubCell"/>
</dbReference>
<evidence type="ECO:0000256" key="5">
    <source>
        <dbReference type="ARBA" id="ARBA00023136"/>
    </source>
</evidence>
<feature type="domain" description="Type II secretion system protein GspF" evidence="7">
    <location>
        <begin position="154"/>
        <end position="278"/>
    </location>
</feature>
<keyword evidence="4 6" id="KW-1133">Transmembrane helix</keyword>
<evidence type="ECO:0000313" key="8">
    <source>
        <dbReference type="EMBL" id="GGO36755.1"/>
    </source>
</evidence>
<evidence type="ECO:0000256" key="2">
    <source>
        <dbReference type="ARBA" id="ARBA00022475"/>
    </source>
</evidence>
<feature type="transmembrane region" description="Helical" evidence="6">
    <location>
        <begin position="262"/>
        <end position="286"/>
    </location>
</feature>
<keyword evidence="3 6" id="KW-0812">Transmembrane</keyword>
<feature type="transmembrane region" description="Helical" evidence="6">
    <location>
        <begin position="6"/>
        <end position="24"/>
    </location>
</feature>
<feature type="transmembrane region" description="Helical" evidence="6">
    <location>
        <begin position="116"/>
        <end position="139"/>
    </location>
</feature>
<evidence type="ECO:0000256" key="6">
    <source>
        <dbReference type="SAM" id="Phobius"/>
    </source>
</evidence>
<proteinExistence type="predicted"/>
<keyword evidence="2" id="KW-1003">Cell membrane</keyword>
<dbReference type="Proteomes" id="UP000598196">
    <property type="component" value="Unassembled WGS sequence"/>
</dbReference>
<evidence type="ECO:0000256" key="4">
    <source>
        <dbReference type="ARBA" id="ARBA00022989"/>
    </source>
</evidence>
<accession>A0A917YPG4</accession>
<comment type="caution">
    <text evidence="8">The sequence shown here is derived from an EMBL/GenBank/DDBJ whole genome shotgun (WGS) entry which is preliminary data.</text>
</comment>
<dbReference type="PANTHER" id="PTHR35007">
    <property type="entry name" value="INTEGRAL MEMBRANE PROTEIN-RELATED"/>
    <property type="match status" value="1"/>
</dbReference>
<keyword evidence="9" id="KW-1185">Reference proteome</keyword>
<feature type="transmembrane region" description="Helical" evidence="6">
    <location>
        <begin position="298"/>
        <end position="317"/>
    </location>
</feature>
<dbReference type="AlphaFoldDB" id="A0A917YPG4"/>
<evidence type="ECO:0000256" key="3">
    <source>
        <dbReference type="ARBA" id="ARBA00022692"/>
    </source>
</evidence>
<feature type="transmembrane region" description="Helical" evidence="6">
    <location>
        <begin position="92"/>
        <end position="110"/>
    </location>
</feature>
<dbReference type="InterPro" id="IPR018076">
    <property type="entry name" value="T2SS_GspF_dom"/>
</dbReference>
<dbReference type="OrthoDB" id="9803381at2"/>
<comment type="subcellular location">
    <subcellularLocation>
        <location evidence="1">Cell membrane</location>
        <topology evidence="1">Multi-pass membrane protein</topology>
    </subcellularLocation>
</comment>
<protein>
    <submittedName>
        <fullName evidence="8">Pilus assembly protein TadB</fullName>
    </submittedName>
</protein>
<evidence type="ECO:0000313" key="9">
    <source>
        <dbReference type="Proteomes" id="UP000598196"/>
    </source>
</evidence>
<sequence length="321" mass="35104">MVTPLLTLDLILPVVSFLGVLLAYEGIRQFFSGYEAPGDVRNRRMRMIARGANGEDVLRILKSRPDTWLLSGIPFIGTLPQDLRLAGISQPAGRLALLSVILTVVLALAASKLISLVFALPFAVFVFMVIPVATLHIAARRRLETLTRQLPDALDLMARGLRVGHPLNTTMASVAREMADPIASEFGVMVDQIAYGDELVDAFRDLADRADTEDTRFLAVSVAIQHGTGGDLARMLSTLSRVIRDRLTMRRKIKAISAEGRLSALILSLIPVIIVVLMTVLVPSYYGDISGDPLFRPTAIFVVVLVVANAITMNRLVNFKF</sequence>
<name>A0A917YPG4_9RHOB</name>
<dbReference type="EMBL" id="BMLP01000007">
    <property type="protein sequence ID" value="GGO36755.1"/>
    <property type="molecule type" value="Genomic_DNA"/>
</dbReference>
<gene>
    <name evidence="8" type="ORF">GCM10010991_31250</name>
</gene>
<dbReference type="PANTHER" id="PTHR35007:SF1">
    <property type="entry name" value="PILUS ASSEMBLY PROTEIN"/>
    <property type="match status" value="1"/>
</dbReference>